<keyword evidence="3" id="KW-1185">Reference proteome</keyword>
<sequence length="73" mass="8439">MSSNRPDRNNRKWIILINIPIQMGIIIFLFAWFGGWLDNKYGNTSNPNTVLFTLIGVAIAMYNVIRQVNQLNK</sequence>
<dbReference type="RefSeq" id="WP_408074756.1">
    <property type="nucleotide sequence ID" value="NZ_JBELQB010000006.1"/>
</dbReference>
<dbReference type="InterPro" id="IPR032820">
    <property type="entry name" value="ATPase_put"/>
</dbReference>
<accession>A0ABW8YCK2</accession>
<dbReference type="EMBL" id="JBELQB010000006">
    <property type="protein sequence ID" value="MFL9837758.1"/>
    <property type="molecule type" value="Genomic_DNA"/>
</dbReference>
<evidence type="ECO:0000313" key="3">
    <source>
        <dbReference type="Proteomes" id="UP001629059"/>
    </source>
</evidence>
<keyword evidence="1" id="KW-0812">Transmembrane</keyword>
<comment type="caution">
    <text evidence="2">The sequence shown here is derived from an EMBL/GenBank/DDBJ whole genome shotgun (WGS) entry which is preliminary data.</text>
</comment>
<protein>
    <submittedName>
        <fullName evidence="2">AtpZ/AtpI family protein</fullName>
    </submittedName>
</protein>
<reference evidence="2 3" key="1">
    <citation type="submission" date="2024-06" db="EMBL/GenBank/DDBJ databases">
        <authorList>
            <person name="Kaempfer P."/>
            <person name="Viver T."/>
        </authorList>
    </citation>
    <scope>NUCLEOTIDE SEQUENCE [LARGE SCALE GENOMIC DNA]</scope>
    <source>
        <strain evidence="2 3">ST-75</strain>
    </source>
</reference>
<gene>
    <name evidence="2" type="ORF">ABS768_09635</name>
</gene>
<proteinExistence type="predicted"/>
<keyword evidence="1" id="KW-0472">Membrane</keyword>
<evidence type="ECO:0000256" key="1">
    <source>
        <dbReference type="SAM" id="Phobius"/>
    </source>
</evidence>
<dbReference type="Proteomes" id="UP001629059">
    <property type="component" value="Unassembled WGS sequence"/>
</dbReference>
<feature type="transmembrane region" description="Helical" evidence="1">
    <location>
        <begin position="12"/>
        <end position="37"/>
    </location>
</feature>
<keyword evidence="1" id="KW-1133">Transmembrane helix</keyword>
<organism evidence="2 3">
    <name type="scientific">Flavobacterium rhizophilum</name>
    <dbReference type="NCBI Taxonomy" id="3163296"/>
    <lineage>
        <taxon>Bacteria</taxon>
        <taxon>Pseudomonadati</taxon>
        <taxon>Bacteroidota</taxon>
        <taxon>Flavobacteriia</taxon>
        <taxon>Flavobacteriales</taxon>
        <taxon>Flavobacteriaceae</taxon>
        <taxon>Flavobacterium</taxon>
    </lineage>
</organism>
<dbReference type="Pfam" id="PF09527">
    <property type="entry name" value="ATPase_gene1"/>
    <property type="match status" value="1"/>
</dbReference>
<evidence type="ECO:0000313" key="2">
    <source>
        <dbReference type="EMBL" id="MFL9837758.1"/>
    </source>
</evidence>
<feature type="transmembrane region" description="Helical" evidence="1">
    <location>
        <begin position="49"/>
        <end position="65"/>
    </location>
</feature>
<name>A0ABW8YCK2_9FLAO</name>